<sequence length="180" mass="20915">KVHYSDKMPVDQVRNAHEVLSQQGVVKNKVGRDLTDEEKIDQAKELKKQRELAALKLREVERLAKERNAILMSYSSPDQIKRLKEERISALERNIQTAKDNLVIQEKNQKDLMHRAADKERSGEVVSDVFLSQIDQIKEQIDYQKIFIVDKTAEIKSTQEKYDGELAKYIEFTGQDNTKN</sequence>
<dbReference type="EMBL" id="UOFA01000364">
    <property type="protein sequence ID" value="VAW47737.1"/>
    <property type="molecule type" value="Genomic_DNA"/>
</dbReference>
<name>A0A3B0WAM8_9ZZZZ</name>
<feature type="non-terminal residue" evidence="2">
    <location>
        <position position="1"/>
    </location>
</feature>
<reference evidence="2" key="1">
    <citation type="submission" date="2018-06" db="EMBL/GenBank/DDBJ databases">
        <authorList>
            <person name="Zhirakovskaya E."/>
        </authorList>
    </citation>
    <scope>NUCLEOTIDE SEQUENCE</scope>
</reference>
<gene>
    <name evidence="2" type="ORF">MNBD_GAMMA02-83</name>
</gene>
<accession>A0A3B0WAM8</accession>
<keyword evidence="1" id="KW-0175">Coiled coil</keyword>
<organism evidence="2">
    <name type="scientific">hydrothermal vent metagenome</name>
    <dbReference type="NCBI Taxonomy" id="652676"/>
    <lineage>
        <taxon>unclassified sequences</taxon>
        <taxon>metagenomes</taxon>
        <taxon>ecological metagenomes</taxon>
    </lineage>
</organism>
<dbReference type="AlphaFoldDB" id="A0A3B0WAM8"/>
<proteinExistence type="predicted"/>
<evidence type="ECO:0000313" key="2">
    <source>
        <dbReference type="EMBL" id="VAW47737.1"/>
    </source>
</evidence>
<protein>
    <submittedName>
        <fullName evidence="2">Uncharacterized protein</fullName>
    </submittedName>
</protein>
<feature type="coiled-coil region" evidence="1">
    <location>
        <begin position="43"/>
        <end position="108"/>
    </location>
</feature>
<evidence type="ECO:0000256" key="1">
    <source>
        <dbReference type="SAM" id="Coils"/>
    </source>
</evidence>